<keyword evidence="2" id="KW-1185">Reference proteome</keyword>
<dbReference type="EMBL" id="JAMQOM010000002">
    <property type="protein sequence ID" value="MDS0220602.1"/>
    <property type="molecule type" value="Genomic_DNA"/>
</dbReference>
<gene>
    <name evidence="1" type="ORF">NDI54_04465</name>
</gene>
<reference evidence="1 2" key="1">
    <citation type="submission" date="2022-06" db="EMBL/GenBank/DDBJ databases">
        <title>Haloarcula sp. a new haloarchaeum isolate from saline soil.</title>
        <authorList>
            <person name="Strakova D."/>
            <person name="Galisteo C."/>
            <person name="Sanchez-Porro C."/>
            <person name="Ventosa A."/>
        </authorList>
    </citation>
    <scope>NUCLEOTIDE SEQUENCE [LARGE SCALE GENOMIC DNA]</scope>
    <source>
        <strain evidence="1 2">S1AR25-5A</strain>
    </source>
</reference>
<dbReference type="RefSeq" id="WP_310895282.1">
    <property type="nucleotide sequence ID" value="NZ_JAMQOM010000002.1"/>
</dbReference>
<evidence type="ECO:0000313" key="2">
    <source>
        <dbReference type="Proteomes" id="UP001253439"/>
    </source>
</evidence>
<dbReference type="AlphaFoldDB" id="A0AAE4EV53"/>
<protein>
    <submittedName>
        <fullName evidence="1">Uncharacterized protein</fullName>
    </submittedName>
</protein>
<dbReference type="Proteomes" id="UP001253439">
    <property type="component" value="Unassembled WGS sequence"/>
</dbReference>
<sequence length="506" mass="53771">MSLSGSGTGIDVDLPFVGRYRWEYDRIADRLRELNRTTVGGGIEVVGSCDGFDPSDVTVRVTWASGASASGTARGDPVTGKAVYSVSKSGSALGYAFLTARYDGPCDVRWRGGAGGVAFDQPGAVVFGSTFVKSSGFNVGPTFQLLVYPTVDLRADRTAVDPGETVELTYDSTNADRLTLSTAVDRSLRPPSGVAEAVVNSPTTFTLTGSGPAGERQTSVRVGISPPEITSFTVDDDRIAVGETATLSWQTERALAVEISSGVGLRPPTGEAGVRPEETTLYTLTARGYDDQERTASVRVAVVDPPTVSLSAVPATIVRGSRTELVWQSTGADRLEINNGVGTVRGPSGRQSLRPSADRTYRITATGEGGQTTATVSVDVRDYLEVTSTLTLEYVGRVQLPLLAGPVDRFRTTTPELFGGDHGIDLALFGSRAYVTQVKNTSGHTAVVSNYDEETETAWWSGLLDDDDTTDDLDDSPFLGTWELYTSPQARPPLGVPLEVTWRVDA</sequence>
<accession>A0AAE4EV53</accession>
<comment type="caution">
    <text evidence="1">The sequence shown here is derived from an EMBL/GenBank/DDBJ whole genome shotgun (WGS) entry which is preliminary data.</text>
</comment>
<proteinExistence type="predicted"/>
<name>A0AAE4EV53_9EURY</name>
<evidence type="ECO:0000313" key="1">
    <source>
        <dbReference type="EMBL" id="MDS0220602.1"/>
    </source>
</evidence>
<organism evidence="1 2">
    <name type="scientific">Haloarcula terrestris</name>
    <dbReference type="NCBI Taxonomy" id="2950533"/>
    <lineage>
        <taxon>Archaea</taxon>
        <taxon>Methanobacteriati</taxon>
        <taxon>Methanobacteriota</taxon>
        <taxon>Stenosarchaea group</taxon>
        <taxon>Halobacteria</taxon>
        <taxon>Halobacteriales</taxon>
        <taxon>Haloarculaceae</taxon>
        <taxon>Haloarcula</taxon>
    </lineage>
</organism>